<accession>A0ABU1YIX6</accession>
<evidence type="ECO:0000259" key="3">
    <source>
        <dbReference type="PROSITE" id="PS50110"/>
    </source>
</evidence>
<dbReference type="Gene3D" id="3.40.50.2300">
    <property type="match status" value="1"/>
</dbReference>
<name>A0ABU1YIX6_ROSSA</name>
<feature type="modified residue" description="4-aspartylphosphate" evidence="2">
    <location>
        <position position="67"/>
    </location>
</feature>
<dbReference type="Pfam" id="PF00072">
    <property type="entry name" value="Response_reg"/>
    <property type="match status" value="1"/>
</dbReference>
<evidence type="ECO:0000256" key="2">
    <source>
        <dbReference type="PROSITE-ProRule" id="PRU00169"/>
    </source>
</evidence>
<dbReference type="InterPro" id="IPR001789">
    <property type="entry name" value="Sig_transdc_resp-reg_receiver"/>
</dbReference>
<keyword evidence="5" id="KW-1185">Reference proteome</keyword>
<dbReference type="SMART" id="SM00448">
    <property type="entry name" value="REC"/>
    <property type="match status" value="1"/>
</dbReference>
<dbReference type="CDD" id="cd00156">
    <property type="entry name" value="REC"/>
    <property type="match status" value="1"/>
</dbReference>
<dbReference type="Proteomes" id="UP001180453">
    <property type="component" value="Unassembled WGS sequence"/>
</dbReference>
<evidence type="ECO:0000256" key="1">
    <source>
        <dbReference type="ARBA" id="ARBA00022553"/>
    </source>
</evidence>
<dbReference type="InterPro" id="IPR050595">
    <property type="entry name" value="Bact_response_regulator"/>
</dbReference>
<dbReference type="PANTHER" id="PTHR44591">
    <property type="entry name" value="STRESS RESPONSE REGULATOR PROTEIN 1"/>
    <property type="match status" value="1"/>
</dbReference>
<gene>
    <name evidence="4" type="ORF">J2X20_000790</name>
</gene>
<dbReference type="PANTHER" id="PTHR44591:SF20">
    <property type="entry name" value="PROTEIN PILH"/>
    <property type="match status" value="1"/>
</dbReference>
<sequence>MTTSSTESPASATLRGSVLYVEDEPISFIVVEELLSSHPDVRLIRALTGDEGVRLARSEHPDAILLDMHLPDMSGIEVVRRLSEDISAGSFRVVLLTGDRLNIDVLKAMSLGAFEYLIKPVSRQRLEIALQRALDVKARKKPQAES</sequence>
<reference evidence="4 5" key="1">
    <citation type="submission" date="2023-07" db="EMBL/GenBank/DDBJ databases">
        <title>Sorghum-associated microbial communities from plants grown in Nebraska, USA.</title>
        <authorList>
            <person name="Schachtman D."/>
        </authorList>
    </citation>
    <scope>NUCLEOTIDE SEQUENCE [LARGE SCALE GENOMIC DNA]</scope>
    <source>
        <strain evidence="4 5">BE314</strain>
    </source>
</reference>
<protein>
    <submittedName>
        <fullName evidence="4">CheY-like chemotaxis protein</fullName>
    </submittedName>
</protein>
<dbReference type="PROSITE" id="PS50110">
    <property type="entry name" value="RESPONSE_REGULATORY"/>
    <property type="match status" value="1"/>
</dbReference>
<dbReference type="RefSeq" id="WP_310261170.1">
    <property type="nucleotide sequence ID" value="NZ_JAVDXU010000001.1"/>
</dbReference>
<dbReference type="EMBL" id="JAVDXU010000001">
    <property type="protein sequence ID" value="MDR7268161.1"/>
    <property type="molecule type" value="Genomic_DNA"/>
</dbReference>
<dbReference type="InterPro" id="IPR011006">
    <property type="entry name" value="CheY-like_superfamily"/>
</dbReference>
<evidence type="ECO:0000313" key="5">
    <source>
        <dbReference type="Proteomes" id="UP001180453"/>
    </source>
</evidence>
<proteinExistence type="predicted"/>
<evidence type="ECO:0000313" key="4">
    <source>
        <dbReference type="EMBL" id="MDR7268161.1"/>
    </source>
</evidence>
<comment type="caution">
    <text evidence="4">The sequence shown here is derived from an EMBL/GenBank/DDBJ whole genome shotgun (WGS) entry which is preliminary data.</text>
</comment>
<feature type="domain" description="Response regulatory" evidence="3">
    <location>
        <begin position="17"/>
        <end position="134"/>
    </location>
</feature>
<keyword evidence="1 2" id="KW-0597">Phosphoprotein</keyword>
<dbReference type="SUPFAM" id="SSF52172">
    <property type="entry name" value="CheY-like"/>
    <property type="match status" value="1"/>
</dbReference>
<organism evidence="4 5">
    <name type="scientific">Roseateles saccharophilus</name>
    <name type="common">Pseudomonas saccharophila</name>
    <dbReference type="NCBI Taxonomy" id="304"/>
    <lineage>
        <taxon>Bacteria</taxon>
        <taxon>Pseudomonadati</taxon>
        <taxon>Pseudomonadota</taxon>
        <taxon>Betaproteobacteria</taxon>
        <taxon>Burkholderiales</taxon>
        <taxon>Sphaerotilaceae</taxon>
        <taxon>Roseateles</taxon>
    </lineage>
</organism>